<dbReference type="STRING" id="60547.GCA_000751215_06301"/>
<dbReference type="Proteomes" id="UP000027466">
    <property type="component" value="Unassembled WGS sequence"/>
</dbReference>
<dbReference type="AlphaFoldDB" id="A0A069PLJ8"/>
<keyword evidence="2" id="KW-1185">Reference proteome</keyword>
<proteinExistence type="predicted"/>
<dbReference type="RefSeq" id="WP_035939391.1">
    <property type="nucleotide sequence ID" value="NZ_CADFFX010000001.1"/>
</dbReference>
<name>A0A069PLJ8_9BURK</name>
<gene>
    <name evidence="1" type="ORF">BG61_17005</name>
</gene>
<accession>A0A069PLJ8</accession>
<comment type="caution">
    <text evidence="1">The sequence shown here is derived from an EMBL/GenBank/DDBJ whole genome shotgun (WGS) entry which is preliminary data.</text>
</comment>
<evidence type="ECO:0000313" key="1">
    <source>
        <dbReference type="EMBL" id="KDR41568.1"/>
    </source>
</evidence>
<sequence>MATITIKGAIFALQHRWERAPSYTFYSFDASDEHTVKVCDHEFTVEIPDDFDLRPGLVANLEREKEKLRAAFTARVTEINGQIQSLLAIENKPSEVV</sequence>
<protein>
    <submittedName>
        <fullName evidence="1">Uncharacterized protein</fullName>
    </submittedName>
</protein>
<dbReference type="EMBL" id="JFHC01000026">
    <property type="protein sequence ID" value="KDR41568.1"/>
    <property type="molecule type" value="Genomic_DNA"/>
</dbReference>
<organism evidence="1 2">
    <name type="scientific">Caballeronia glathei</name>
    <dbReference type="NCBI Taxonomy" id="60547"/>
    <lineage>
        <taxon>Bacteria</taxon>
        <taxon>Pseudomonadati</taxon>
        <taxon>Pseudomonadota</taxon>
        <taxon>Betaproteobacteria</taxon>
        <taxon>Burkholderiales</taxon>
        <taxon>Burkholderiaceae</taxon>
        <taxon>Caballeronia</taxon>
    </lineage>
</organism>
<reference evidence="1 2" key="1">
    <citation type="submission" date="2014-03" db="EMBL/GenBank/DDBJ databases">
        <title>Draft Genome Sequences of Four Burkholderia Strains.</title>
        <authorList>
            <person name="Liu X.Y."/>
            <person name="Li C.X."/>
            <person name="Xu J.H."/>
        </authorList>
    </citation>
    <scope>NUCLEOTIDE SEQUENCE [LARGE SCALE GENOMIC DNA]</scope>
    <source>
        <strain evidence="1 2">DSM 50014</strain>
    </source>
</reference>
<evidence type="ECO:0000313" key="2">
    <source>
        <dbReference type="Proteomes" id="UP000027466"/>
    </source>
</evidence>